<dbReference type="Gene3D" id="3.10.450.50">
    <property type="match status" value="1"/>
</dbReference>
<evidence type="ECO:0000313" key="1">
    <source>
        <dbReference type="EMBL" id="KAI1703590.1"/>
    </source>
</evidence>
<accession>A0AAD4QY97</accession>
<reference evidence="1" key="1">
    <citation type="submission" date="2022-01" db="EMBL/GenBank/DDBJ databases">
        <title>Genome Sequence Resource for Two Populations of Ditylenchus destructor, the Migratory Endoparasitic Phytonematode.</title>
        <authorList>
            <person name="Zhang H."/>
            <person name="Lin R."/>
            <person name="Xie B."/>
        </authorList>
    </citation>
    <scope>NUCLEOTIDE SEQUENCE</scope>
    <source>
        <strain evidence="1">BazhouSP</strain>
    </source>
</reference>
<gene>
    <name evidence="1" type="ORF">DdX_14827</name>
    <name evidence="2" type="ORF">DdX_14829</name>
</gene>
<name>A0AAD4QY97_9BILA</name>
<evidence type="ECO:0000313" key="2">
    <source>
        <dbReference type="EMBL" id="KAI1703592.1"/>
    </source>
</evidence>
<dbReference type="EMBL" id="JAKKPZ010000080">
    <property type="protein sequence ID" value="KAI1703590.1"/>
    <property type="molecule type" value="Genomic_DNA"/>
</dbReference>
<dbReference type="EMBL" id="JAKKPZ010000080">
    <property type="protein sequence ID" value="KAI1703592.1"/>
    <property type="molecule type" value="Genomic_DNA"/>
</dbReference>
<dbReference type="AlphaFoldDB" id="A0AAD4QY97"/>
<dbReference type="InterPro" id="IPR032710">
    <property type="entry name" value="NTF2-like_dom_sf"/>
</dbReference>
<keyword evidence="3" id="KW-1185">Reference proteome</keyword>
<organism evidence="1 3">
    <name type="scientific">Ditylenchus destructor</name>
    <dbReference type="NCBI Taxonomy" id="166010"/>
    <lineage>
        <taxon>Eukaryota</taxon>
        <taxon>Metazoa</taxon>
        <taxon>Ecdysozoa</taxon>
        <taxon>Nematoda</taxon>
        <taxon>Chromadorea</taxon>
        <taxon>Rhabditida</taxon>
        <taxon>Tylenchina</taxon>
        <taxon>Tylenchomorpha</taxon>
        <taxon>Sphaerularioidea</taxon>
        <taxon>Anguinidae</taxon>
        <taxon>Anguininae</taxon>
        <taxon>Ditylenchus</taxon>
    </lineage>
</organism>
<dbReference type="Proteomes" id="UP001201812">
    <property type="component" value="Unassembled WGS sequence"/>
</dbReference>
<proteinExistence type="predicted"/>
<dbReference type="SUPFAM" id="SSF54427">
    <property type="entry name" value="NTF2-like"/>
    <property type="match status" value="1"/>
</dbReference>
<comment type="caution">
    <text evidence="1">The sequence shown here is derived from an EMBL/GenBank/DDBJ whole genome shotgun (WGS) entry which is preliminary data.</text>
</comment>
<sequence>MPLSQEDVDSLIKRSQDEFRSAWKNKDAKRIAELYHPQAQGPAVIWATLVMSSDSCYFGRQAIQKTFESCLAHAPAEYELHTELSAEAANGEYLITRGFCSNSMVEKSNYERILRKEQDGTYLIYHEQCNV</sequence>
<protein>
    <submittedName>
        <fullName evidence="1">Uncharacterized protein</fullName>
    </submittedName>
</protein>
<evidence type="ECO:0000313" key="3">
    <source>
        <dbReference type="Proteomes" id="UP001201812"/>
    </source>
</evidence>